<reference evidence="1" key="1">
    <citation type="submission" date="2022-10" db="EMBL/GenBank/DDBJ databases">
        <title>The complete genomes of actinobacterial strains from the NBC collection.</title>
        <authorList>
            <person name="Joergensen T.S."/>
            <person name="Alvarez Arevalo M."/>
            <person name="Sterndorff E.B."/>
            <person name="Faurdal D."/>
            <person name="Vuksanovic O."/>
            <person name="Mourched A.-S."/>
            <person name="Charusanti P."/>
            <person name="Shaw S."/>
            <person name="Blin K."/>
            <person name="Weber T."/>
        </authorList>
    </citation>
    <scope>NUCLEOTIDE SEQUENCE</scope>
    <source>
        <strain evidence="1">NBC 01771</strain>
    </source>
</reference>
<dbReference type="Proteomes" id="UP001348369">
    <property type="component" value="Chromosome"/>
</dbReference>
<dbReference type="EMBL" id="CP109109">
    <property type="protein sequence ID" value="WSB98925.1"/>
    <property type="molecule type" value="Genomic_DNA"/>
</dbReference>
<organism evidence="1 2">
    <name type="scientific">Streptomyces scopuliridis</name>
    <dbReference type="NCBI Taxonomy" id="452529"/>
    <lineage>
        <taxon>Bacteria</taxon>
        <taxon>Bacillati</taxon>
        <taxon>Actinomycetota</taxon>
        <taxon>Actinomycetes</taxon>
        <taxon>Kitasatosporales</taxon>
        <taxon>Streptomycetaceae</taxon>
        <taxon>Streptomyces</taxon>
    </lineage>
</organism>
<evidence type="ECO:0000313" key="1">
    <source>
        <dbReference type="EMBL" id="WSB98925.1"/>
    </source>
</evidence>
<name>A0ACD4ZL78_9ACTN</name>
<evidence type="ECO:0000313" key="2">
    <source>
        <dbReference type="Proteomes" id="UP001348369"/>
    </source>
</evidence>
<gene>
    <name evidence="1" type="ORF">OG835_19135</name>
</gene>
<accession>A0ACD4ZL78</accession>
<protein>
    <submittedName>
        <fullName evidence="1">Uncharacterized protein</fullName>
    </submittedName>
</protein>
<keyword evidence="2" id="KW-1185">Reference proteome</keyword>
<sequence length="145" mass="15082">MSTGTGAGTGAHAERKAAWAVGGSFFAGVLMLVAGAVDILQGIAAVRGNAVFNAVTGYAYTFNLGSWGWIHIALGILIALTGLAILMRVPAARYVGIGVAALYLVAQFMYLPYAPIWAVVSMALAVFVIWALATDRGASWAGNRY</sequence>
<proteinExistence type="predicted"/>